<dbReference type="GeneID" id="7834042"/>
<dbReference type="OMA" id="YEYLIPN"/>
<dbReference type="InterPro" id="IPR039417">
    <property type="entry name" value="Peptidase_C1A_papain-like"/>
</dbReference>
<dbReference type="GO" id="GO:0006508">
    <property type="term" value="P:proteolysis"/>
    <property type="evidence" value="ECO:0007669"/>
    <property type="project" value="UniProtKB-KW"/>
</dbReference>
<comment type="similarity">
    <text evidence="1">Belongs to the peptidase C1 family.</text>
</comment>
<dbReference type="GO" id="GO:0008234">
    <property type="term" value="F:cysteine-type peptidase activity"/>
    <property type="evidence" value="ECO:0007669"/>
    <property type="project" value="InterPro"/>
</dbReference>
<dbReference type="KEGG" id="tet:TTHERM_00911100"/>
<dbReference type="InterPro" id="IPR000668">
    <property type="entry name" value="Peptidase_C1A_C"/>
</dbReference>
<dbReference type="InterPro" id="IPR013128">
    <property type="entry name" value="Peptidase_C1A"/>
</dbReference>
<keyword evidence="6" id="KW-0378">Hydrolase</keyword>
<evidence type="ECO:0000259" key="5">
    <source>
        <dbReference type="SMART" id="SM00645"/>
    </source>
</evidence>
<evidence type="ECO:0000256" key="2">
    <source>
        <dbReference type="ARBA" id="ARBA00023145"/>
    </source>
</evidence>
<keyword evidence="3" id="KW-1015">Disulfide bond</keyword>
<dbReference type="Pfam" id="PF08246">
    <property type="entry name" value="Inhibitor_I29"/>
    <property type="match status" value="1"/>
</dbReference>
<accession>Q23TW2</accession>
<evidence type="ECO:0000256" key="4">
    <source>
        <dbReference type="SAM" id="SignalP"/>
    </source>
</evidence>
<keyword evidence="6" id="KW-0645">Protease</keyword>
<dbReference type="FunFam" id="3.90.70.10:FF:000039">
    <property type="entry name" value="Cysteine proteinase 2, putative"/>
    <property type="match status" value="1"/>
</dbReference>
<name>Q23TW2_TETTS</name>
<feature type="signal peptide" evidence="4">
    <location>
        <begin position="1"/>
        <end position="20"/>
    </location>
</feature>
<protein>
    <submittedName>
        <fullName evidence="6">Papain family cysteine protease</fullName>
    </submittedName>
</protein>
<dbReference type="InterPro" id="IPR038765">
    <property type="entry name" value="Papain-like_cys_pep_sf"/>
</dbReference>
<dbReference type="PRINTS" id="PR00705">
    <property type="entry name" value="PAPAIN"/>
</dbReference>
<dbReference type="InterPro" id="IPR000169">
    <property type="entry name" value="Pept_cys_AS"/>
</dbReference>
<dbReference type="PROSITE" id="PS00639">
    <property type="entry name" value="THIOL_PROTEASE_HIS"/>
    <property type="match status" value="1"/>
</dbReference>
<dbReference type="eggNOG" id="KOG1543">
    <property type="taxonomic scope" value="Eukaryota"/>
</dbReference>
<keyword evidence="4" id="KW-0732">Signal</keyword>
<dbReference type="InterPro" id="IPR025660">
    <property type="entry name" value="Pept_his_AS"/>
</dbReference>
<dbReference type="Gene3D" id="3.90.70.10">
    <property type="entry name" value="Cysteine proteinases"/>
    <property type="match status" value="1"/>
</dbReference>
<dbReference type="AlphaFoldDB" id="Q23TW2"/>
<dbReference type="Pfam" id="PF00112">
    <property type="entry name" value="Peptidase_C1"/>
    <property type="match status" value="1"/>
</dbReference>
<evidence type="ECO:0000313" key="6">
    <source>
        <dbReference type="EMBL" id="EAR99933.1"/>
    </source>
</evidence>
<dbReference type="SUPFAM" id="SSF54001">
    <property type="entry name" value="Cysteine proteinases"/>
    <property type="match status" value="1"/>
</dbReference>
<dbReference type="OrthoDB" id="311783at2759"/>
<organism evidence="6 7">
    <name type="scientific">Tetrahymena thermophila (strain SB210)</name>
    <dbReference type="NCBI Taxonomy" id="312017"/>
    <lineage>
        <taxon>Eukaryota</taxon>
        <taxon>Sar</taxon>
        <taxon>Alveolata</taxon>
        <taxon>Ciliophora</taxon>
        <taxon>Intramacronucleata</taxon>
        <taxon>Oligohymenophorea</taxon>
        <taxon>Hymenostomatida</taxon>
        <taxon>Tetrahymenina</taxon>
        <taxon>Tetrahymenidae</taxon>
        <taxon>Tetrahymena</taxon>
    </lineage>
</organism>
<feature type="domain" description="Peptidase C1A papain C-terminal" evidence="5">
    <location>
        <begin position="123"/>
        <end position="337"/>
    </location>
</feature>
<dbReference type="HOGENOM" id="CLU_012184_1_1_1"/>
<dbReference type="RefSeq" id="XP_001020178.1">
    <property type="nucleotide sequence ID" value="XM_001020178.1"/>
</dbReference>
<dbReference type="Proteomes" id="UP000009168">
    <property type="component" value="Unassembled WGS sequence"/>
</dbReference>
<gene>
    <name evidence="6" type="ORF">TTHERM_00911100</name>
</gene>
<dbReference type="InterPro" id="IPR013201">
    <property type="entry name" value="Prot_inhib_I29"/>
</dbReference>
<dbReference type="EMBL" id="GG662633">
    <property type="protein sequence ID" value="EAR99933.1"/>
    <property type="molecule type" value="Genomic_DNA"/>
</dbReference>
<keyword evidence="2" id="KW-0865">Zymogen</keyword>
<dbReference type="PROSITE" id="PS00139">
    <property type="entry name" value="THIOL_PROTEASE_CYS"/>
    <property type="match status" value="1"/>
</dbReference>
<reference evidence="7" key="1">
    <citation type="journal article" date="2006" name="PLoS Biol.">
        <title>Macronuclear genome sequence of the ciliate Tetrahymena thermophila, a model eukaryote.</title>
        <authorList>
            <person name="Eisen J.A."/>
            <person name="Coyne R.S."/>
            <person name="Wu M."/>
            <person name="Wu D."/>
            <person name="Thiagarajan M."/>
            <person name="Wortman J.R."/>
            <person name="Badger J.H."/>
            <person name="Ren Q."/>
            <person name="Amedeo P."/>
            <person name="Jones K.M."/>
            <person name="Tallon L.J."/>
            <person name="Delcher A.L."/>
            <person name="Salzberg S.L."/>
            <person name="Silva J.C."/>
            <person name="Haas B.J."/>
            <person name="Majoros W.H."/>
            <person name="Farzad M."/>
            <person name="Carlton J.M."/>
            <person name="Smith R.K. Jr."/>
            <person name="Garg J."/>
            <person name="Pearlman R.E."/>
            <person name="Karrer K.M."/>
            <person name="Sun L."/>
            <person name="Manning G."/>
            <person name="Elde N.C."/>
            <person name="Turkewitz A.P."/>
            <person name="Asai D.J."/>
            <person name="Wilkes D.E."/>
            <person name="Wang Y."/>
            <person name="Cai H."/>
            <person name="Collins K."/>
            <person name="Stewart B.A."/>
            <person name="Lee S.R."/>
            <person name="Wilamowska K."/>
            <person name="Weinberg Z."/>
            <person name="Ruzzo W.L."/>
            <person name="Wloga D."/>
            <person name="Gaertig J."/>
            <person name="Frankel J."/>
            <person name="Tsao C.-C."/>
            <person name="Gorovsky M.A."/>
            <person name="Keeling P.J."/>
            <person name="Waller R.F."/>
            <person name="Patron N.J."/>
            <person name="Cherry J.M."/>
            <person name="Stover N.A."/>
            <person name="Krieger C.J."/>
            <person name="del Toro C."/>
            <person name="Ryder H.F."/>
            <person name="Williamson S.C."/>
            <person name="Barbeau R.A."/>
            <person name="Hamilton E.P."/>
            <person name="Orias E."/>
        </authorList>
    </citation>
    <scope>NUCLEOTIDE SEQUENCE [LARGE SCALE GENOMIC DNA]</scope>
    <source>
        <strain evidence="7">SB210</strain>
    </source>
</reference>
<evidence type="ECO:0000256" key="3">
    <source>
        <dbReference type="ARBA" id="ARBA00023157"/>
    </source>
</evidence>
<evidence type="ECO:0000256" key="1">
    <source>
        <dbReference type="ARBA" id="ARBA00008455"/>
    </source>
</evidence>
<dbReference type="SMART" id="SM00645">
    <property type="entry name" value="Pept_C1"/>
    <property type="match status" value="1"/>
</dbReference>
<feature type="chain" id="PRO_5018632065" evidence="4">
    <location>
        <begin position="21"/>
        <end position="339"/>
    </location>
</feature>
<evidence type="ECO:0000313" key="7">
    <source>
        <dbReference type="Proteomes" id="UP000009168"/>
    </source>
</evidence>
<dbReference type="InParanoid" id="Q23TW2"/>
<keyword evidence="7" id="KW-1185">Reference proteome</keyword>
<proteinExistence type="inferred from homology"/>
<sequence>MRQNILIALFLALCLSTILGSGENREILISQGLVDFTESDLLGIYQSYGYQPDTNSERYQLFKSRLAKIIEHNSDPNKTYTQGINHLTFQTREELQQLRGFQNCTALAKENTRSFRTYDMNDIPDYVDWREKGVVTAVKNQGECGSCWAFAAVGAIESHFSLKTGKSPIQLSEQQLIDCARQFDNHGCDGGLPSKAFEYIAYEGGIENSKDYPYTGKNNKCQFDGENIVTKVKQSFNITYLDEKELIYHLVHKGPVTLAYEAADEFDNYQSGIYEGKNCEQDPQKVNHAVLAVGYNKTGDYYIVKNSWGDKWGMNGYFYIRANKNACGLASCASYPIIE</sequence>
<dbReference type="STRING" id="312017.Q23TW2"/>
<dbReference type="PANTHER" id="PTHR12411">
    <property type="entry name" value="CYSTEINE PROTEASE FAMILY C1-RELATED"/>
    <property type="match status" value="1"/>
</dbReference>
<dbReference type="CDD" id="cd02248">
    <property type="entry name" value="Peptidase_C1A"/>
    <property type="match status" value="1"/>
</dbReference>